<dbReference type="GO" id="GO:0051493">
    <property type="term" value="P:regulation of cytoskeleton organization"/>
    <property type="evidence" value="ECO:0007669"/>
    <property type="project" value="TreeGrafter"/>
</dbReference>
<reference evidence="2 3" key="1">
    <citation type="submission" date="2019-04" db="EMBL/GenBank/DDBJ databases">
        <title>Annotation for the trematode Fasciola gigantica.</title>
        <authorList>
            <person name="Choi Y.-J."/>
        </authorList>
    </citation>
    <scope>NUCLEOTIDE SEQUENCE [LARGE SCALE GENOMIC DNA]</scope>
    <source>
        <strain evidence="2">Uganda_cow_1</strain>
    </source>
</reference>
<proteinExistence type="predicted"/>
<dbReference type="EMBL" id="SUNJ01012996">
    <property type="protein sequence ID" value="TPP57593.1"/>
    <property type="molecule type" value="Genomic_DNA"/>
</dbReference>
<dbReference type="Proteomes" id="UP000316759">
    <property type="component" value="Unassembled WGS sequence"/>
</dbReference>
<evidence type="ECO:0000259" key="1">
    <source>
        <dbReference type="Pfam" id="PF06294"/>
    </source>
</evidence>
<protein>
    <recommendedName>
        <fullName evidence="1">CH-like domain-containing protein</fullName>
    </recommendedName>
</protein>
<dbReference type="PANTHER" id="PTHR12509:SF8">
    <property type="entry name" value="SPERMATOGENESIS-ASSOCIATED PROTEIN 4"/>
    <property type="match status" value="1"/>
</dbReference>
<dbReference type="PANTHER" id="PTHR12509">
    <property type="entry name" value="SPERMATOGENESIS-ASSOCIATED 4-RELATED"/>
    <property type="match status" value="1"/>
</dbReference>
<organism evidence="2 3">
    <name type="scientific">Fasciola gigantica</name>
    <name type="common">Giant liver fluke</name>
    <dbReference type="NCBI Taxonomy" id="46835"/>
    <lineage>
        <taxon>Eukaryota</taxon>
        <taxon>Metazoa</taxon>
        <taxon>Spiralia</taxon>
        <taxon>Lophotrochozoa</taxon>
        <taxon>Platyhelminthes</taxon>
        <taxon>Trematoda</taxon>
        <taxon>Digenea</taxon>
        <taxon>Plagiorchiida</taxon>
        <taxon>Echinostomata</taxon>
        <taxon>Echinostomatoidea</taxon>
        <taxon>Fasciolidae</taxon>
        <taxon>Fasciola</taxon>
    </lineage>
</organism>
<feature type="domain" description="CH-like" evidence="1">
    <location>
        <begin position="9"/>
        <end position="102"/>
    </location>
</feature>
<dbReference type="InterPro" id="IPR036872">
    <property type="entry name" value="CH_dom_sf"/>
</dbReference>
<sequence>MAGLPREVVHWLLSLGILNNNEKIKWSVYNGTLPATVLNRYFPSKLNLNVVVNEYATLKREGNWRKLESIFHKLHLHIRSEVIESVLNCKRGSVNVFLQELHAAITRKKFPLECGNQLKLHCFPPYARETAVCIVRNNMHTAEALRSQDIYETEKKITSLLIKHRQMRALERMQQPERFTGKPPLYQVCRRLNSQEYQNKVAKCRLTETKKAIFNDHKKTAVTDKLENNFVLQPHQQAEFK</sequence>
<accession>A0A504Y9D5</accession>
<dbReference type="GO" id="GO:0008017">
    <property type="term" value="F:microtubule binding"/>
    <property type="evidence" value="ECO:0007669"/>
    <property type="project" value="TreeGrafter"/>
</dbReference>
<evidence type="ECO:0000313" key="3">
    <source>
        <dbReference type="Proteomes" id="UP000316759"/>
    </source>
</evidence>
<dbReference type="GO" id="GO:0005930">
    <property type="term" value="C:axoneme"/>
    <property type="evidence" value="ECO:0007669"/>
    <property type="project" value="TreeGrafter"/>
</dbReference>
<dbReference type="InterPro" id="IPR052111">
    <property type="entry name" value="Spermatogenesis_Ciliary_MAP"/>
</dbReference>
<dbReference type="InterPro" id="IPR010441">
    <property type="entry name" value="CH_2"/>
</dbReference>
<gene>
    <name evidence="2" type="ORF">FGIG_03991</name>
</gene>
<evidence type="ECO:0000313" key="2">
    <source>
        <dbReference type="EMBL" id="TPP57593.1"/>
    </source>
</evidence>
<name>A0A504Y9D5_FASGI</name>
<dbReference type="AlphaFoldDB" id="A0A504Y9D5"/>
<comment type="caution">
    <text evidence="2">The sequence shown here is derived from an EMBL/GenBank/DDBJ whole genome shotgun (WGS) entry which is preliminary data.</text>
</comment>
<dbReference type="Pfam" id="PF06294">
    <property type="entry name" value="CH_2"/>
    <property type="match status" value="1"/>
</dbReference>
<dbReference type="Gene3D" id="1.10.418.10">
    <property type="entry name" value="Calponin-like domain"/>
    <property type="match status" value="1"/>
</dbReference>
<dbReference type="STRING" id="46835.A0A504Y9D5"/>
<dbReference type="OrthoDB" id="62528at2759"/>
<keyword evidence="3" id="KW-1185">Reference proteome</keyword>